<feature type="domain" description="Peptidase A2" evidence="4">
    <location>
        <begin position="55"/>
        <end position="91"/>
    </location>
</feature>
<feature type="chain" id="PRO_5020517981" evidence="2">
    <location>
        <begin position="21"/>
        <end position="446"/>
    </location>
</feature>
<dbReference type="Pfam" id="PF17820">
    <property type="entry name" value="PDZ_6"/>
    <property type="match status" value="1"/>
</dbReference>
<dbReference type="InterPro" id="IPR001995">
    <property type="entry name" value="Peptidase_A2_cat"/>
</dbReference>
<dbReference type="GO" id="GO:0004190">
    <property type="term" value="F:aspartic-type endopeptidase activity"/>
    <property type="evidence" value="ECO:0007669"/>
    <property type="project" value="InterPro"/>
</dbReference>
<evidence type="ECO:0000259" key="4">
    <source>
        <dbReference type="PROSITE" id="PS50175"/>
    </source>
</evidence>
<dbReference type="EMBL" id="SBKN01000008">
    <property type="protein sequence ID" value="RXR21540.1"/>
    <property type="molecule type" value="Genomic_DNA"/>
</dbReference>
<dbReference type="SUPFAM" id="SSF50630">
    <property type="entry name" value="Acid proteases"/>
    <property type="match status" value="1"/>
</dbReference>
<dbReference type="InterPro" id="IPR034122">
    <property type="entry name" value="Retropepsin-like_bacterial"/>
</dbReference>
<feature type="domain" description="PDZ" evidence="3">
    <location>
        <begin position="375"/>
        <end position="412"/>
    </location>
</feature>
<evidence type="ECO:0000313" key="6">
    <source>
        <dbReference type="Proteomes" id="UP000289857"/>
    </source>
</evidence>
<name>A0A4Q1K6T2_9FLAO</name>
<keyword evidence="1" id="KW-0378">Hydrolase</keyword>
<organism evidence="5 6">
    <name type="scientific">Flavobacterium stagni</name>
    <dbReference type="NCBI Taxonomy" id="2506421"/>
    <lineage>
        <taxon>Bacteria</taxon>
        <taxon>Pseudomonadati</taxon>
        <taxon>Bacteroidota</taxon>
        <taxon>Flavobacteriia</taxon>
        <taxon>Flavobacteriales</taxon>
        <taxon>Flavobacteriaceae</taxon>
        <taxon>Flavobacterium</taxon>
    </lineage>
</organism>
<dbReference type="PROSITE" id="PS50175">
    <property type="entry name" value="ASP_PROT_RETROV"/>
    <property type="match status" value="1"/>
</dbReference>
<feature type="signal peptide" evidence="2">
    <location>
        <begin position="1"/>
        <end position="20"/>
    </location>
</feature>
<comment type="caution">
    <text evidence="5">The sequence shown here is derived from an EMBL/GenBank/DDBJ whole genome shotgun (WGS) entry which is preliminary data.</text>
</comment>
<keyword evidence="2" id="KW-0732">Signal</keyword>
<dbReference type="Proteomes" id="UP000289857">
    <property type="component" value="Unassembled WGS sequence"/>
</dbReference>
<dbReference type="Gene3D" id="2.30.42.10">
    <property type="match status" value="1"/>
</dbReference>
<dbReference type="SMART" id="SM00228">
    <property type="entry name" value="PDZ"/>
    <property type="match status" value="1"/>
</dbReference>
<sequence>MIRCLKIFYLLFFLPNLLLAQQGFTIQNTRQKTTIDFKWINNLIIIPVEMNGVKLNFVLDTGVDGTVLFSLEDAENIEFKDLAKIKIWGIGNKEAIEAFCSTDNEVRIGDYVDLNHKIYLVLDQDINISTSIGIPIHGILGYDFFKNYTVRINYVNHTIKIAKAAQKLHRRKEKFQEIPLTLIQNKPYMNINVQFETTQETAFQLLDTGNTDPAWFIHESYPNVRCIPESSIVDYLGKGMSGEIYGKRGRLPSMTIGDFKINRPIVSFPDSTYVRMLLGIEKRNGSLGNETLKRFHMIWDYPNQRVYLRPNSLFDTPFQYNMSGIEIQHQGMQWVAEEYDEDARKSVNPQYQFNSGGQRVSSNIKVHFDLKPIYFVMNVRKDSPAEIQGVKIGDQLLKIEGKDCKNMSLDQINGYFKMQDGKSIDLELERSGKPYRVTLVLKDLLP</sequence>
<dbReference type="InterPro" id="IPR036034">
    <property type="entry name" value="PDZ_sf"/>
</dbReference>
<dbReference type="Pfam" id="PF13650">
    <property type="entry name" value="Asp_protease_2"/>
    <property type="match status" value="1"/>
</dbReference>
<dbReference type="CDD" id="cd05483">
    <property type="entry name" value="retropepsin_like_bacteria"/>
    <property type="match status" value="1"/>
</dbReference>
<keyword evidence="6" id="KW-1185">Reference proteome</keyword>
<accession>A0A4Q1K6T2</accession>
<dbReference type="SUPFAM" id="SSF50156">
    <property type="entry name" value="PDZ domain-like"/>
    <property type="match status" value="1"/>
</dbReference>
<dbReference type="PROSITE" id="PS50106">
    <property type="entry name" value="PDZ"/>
    <property type="match status" value="1"/>
</dbReference>
<dbReference type="InterPro" id="IPR041489">
    <property type="entry name" value="PDZ_6"/>
</dbReference>
<proteinExistence type="predicted"/>
<dbReference type="InterPro" id="IPR021109">
    <property type="entry name" value="Peptidase_aspartic_dom_sf"/>
</dbReference>
<gene>
    <name evidence="5" type="ORF">EQG61_12535</name>
</gene>
<protein>
    <submittedName>
        <fullName evidence="5">PDZ domain-containing protein</fullName>
    </submittedName>
</protein>
<evidence type="ECO:0000313" key="5">
    <source>
        <dbReference type="EMBL" id="RXR21540.1"/>
    </source>
</evidence>
<dbReference type="GO" id="GO:0006508">
    <property type="term" value="P:proteolysis"/>
    <property type="evidence" value="ECO:0007669"/>
    <property type="project" value="InterPro"/>
</dbReference>
<reference evidence="6" key="1">
    <citation type="submission" date="2019-01" db="EMBL/GenBank/DDBJ databases">
        <title>Cytophagaceae bacterium strain CAR-16.</title>
        <authorList>
            <person name="Chen W.-M."/>
        </authorList>
    </citation>
    <scope>NUCLEOTIDE SEQUENCE [LARGE SCALE GENOMIC DNA]</scope>
    <source>
        <strain evidence="6">WWJ-16</strain>
    </source>
</reference>
<evidence type="ECO:0000256" key="2">
    <source>
        <dbReference type="SAM" id="SignalP"/>
    </source>
</evidence>
<dbReference type="RefSeq" id="WP_129462290.1">
    <property type="nucleotide sequence ID" value="NZ_SBKN01000008.1"/>
</dbReference>
<evidence type="ECO:0000256" key="1">
    <source>
        <dbReference type="ARBA" id="ARBA00022801"/>
    </source>
</evidence>
<dbReference type="InterPro" id="IPR001478">
    <property type="entry name" value="PDZ"/>
</dbReference>
<dbReference type="OrthoDB" id="3521766at2"/>
<evidence type="ECO:0000259" key="3">
    <source>
        <dbReference type="PROSITE" id="PS50106"/>
    </source>
</evidence>
<dbReference type="Gene3D" id="2.40.70.10">
    <property type="entry name" value="Acid Proteases"/>
    <property type="match status" value="1"/>
</dbReference>
<dbReference type="AlphaFoldDB" id="A0A4Q1K6T2"/>